<dbReference type="Proteomes" id="UP000554144">
    <property type="component" value="Unassembled WGS sequence"/>
</dbReference>
<evidence type="ECO:0000256" key="3">
    <source>
        <dbReference type="ARBA" id="ARBA00023163"/>
    </source>
</evidence>
<dbReference type="InterPro" id="IPR050109">
    <property type="entry name" value="HTH-type_TetR-like_transc_reg"/>
</dbReference>
<evidence type="ECO:0000313" key="6">
    <source>
        <dbReference type="EMBL" id="NYT84366.1"/>
    </source>
</evidence>
<dbReference type="InterPro" id="IPR049484">
    <property type="entry name" value="Rv0078-like_C"/>
</dbReference>
<dbReference type="OrthoDB" id="5816932at2"/>
<gene>
    <name evidence="6" type="ORF">H0A62_02010</name>
</gene>
<dbReference type="PANTHER" id="PTHR30055:SF234">
    <property type="entry name" value="HTH-TYPE TRANSCRIPTIONAL REGULATOR BETI"/>
    <property type="match status" value="1"/>
</dbReference>
<dbReference type="GO" id="GO:0003700">
    <property type="term" value="F:DNA-binding transcription factor activity"/>
    <property type="evidence" value="ECO:0007669"/>
    <property type="project" value="TreeGrafter"/>
</dbReference>
<evidence type="ECO:0000313" key="7">
    <source>
        <dbReference type="Proteomes" id="UP000554144"/>
    </source>
</evidence>
<sequence>MQERRSNLDRSQETRGALLAAARTLFFEKGYAATGTPEVVERAGVTRGALYHHFKDKQALFQAVVESEASQIAKEIEAKSLNAETPMDALLHGAKAYFHAMQSPGRVRLMLIEGPAVLGPDEMRRIDLQTGGRELRCGIRDALGTDTPSAEVDAYADLISAMFDRAALACDTKAGTKTYEGVIATLLSTLVRENASNRTSSKALSAC</sequence>
<keyword evidence="3" id="KW-0804">Transcription</keyword>
<keyword evidence="7" id="KW-1185">Reference proteome</keyword>
<dbReference type="PRINTS" id="PR00455">
    <property type="entry name" value="HTHTETR"/>
</dbReference>
<protein>
    <submittedName>
        <fullName evidence="6">TetR/AcrR family transcriptional regulator</fullName>
    </submittedName>
</protein>
<dbReference type="GO" id="GO:0000976">
    <property type="term" value="F:transcription cis-regulatory region binding"/>
    <property type="evidence" value="ECO:0007669"/>
    <property type="project" value="TreeGrafter"/>
</dbReference>
<evidence type="ECO:0000256" key="1">
    <source>
        <dbReference type="ARBA" id="ARBA00023015"/>
    </source>
</evidence>
<dbReference type="Pfam" id="PF21351">
    <property type="entry name" value="TetR_C_41"/>
    <property type="match status" value="1"/>
</dbReference>
<keyword evidence="2 4" id="KW-0238">DNA-binding</keyword>
<dbReference type="InterPro" id="IPR009057">
    <property type="entry name" value="Homeodomain-like_sf"/>
</dbReference>
<accession>A0A853GUA9</accession>
<feature type="domain" description="HTH tetR-type" evidence="5">
    <location>
        <begin position="12"/>
        <end position="72"/>
    </location>
</feature>
<dbReference type="Pfam" id="PF00440">
    <property type="entry name" value="TetR_N"/>
    <property type="match status" value="1"/>
</dbReference>
<organism evidence="6 7">
    <name type="scientific">Pollutimonas harenae</name>
    <dbReference type="NCBI Taxonomy" id="657015"/>
    <lineage>
        <taxon>Bacteria</taxon>
        <taxon>Pseudomonadati</taxon>
        <taxon>Pseudomonadota</taxon>
        <taxon>Betaproteobacteria</taxon>
        <taxon>Burkholderiales</taxon>
        <taxon>Alcaligenaceae</taxon>
        <taxon>Pollutimonas</taxon>
    </lineage>
</organism>
<dbReference type="PANTHER" id="PTHR30055">
    <property type="entry name" value="HTH-TYPE TRANSCRIPTIONAL REGULATOR RUTR"/>
    <property type="match status" value="1"/>
</dbReference>
<dbReference type="PROSITE" id="PS50977">
    <property type="entry name" value="HTH_TETR_2"/>
    <property type="match status" value="1"/>
</dbReference>
<dbReference type="RefSeq" id="WP_130038464.1">
    <property type="nucleotide sequence ID" value="NZ_JACCEV010000001.1"/>
</dbReference>
<dbReference type="InterPro" id="IPR001647">
    <property type="entry name" value="HTH_TetR"/>
</dbReference>
<evidence type="ECO:0000256" key="4">
    <source>
        <dbReference type="PROSITE-ProRule" id="PRU00335"/>
    </source>
</evidence>
<dbReference type="Gene3D" id="1.10.357.10">
    <property type="entry name" value="Tetracycline Repressor, domain 2"/>
    <property type="match status" value="1"/>
</dbReference>
<keyword evidence="1" id="KW-0805">Transcription regulation</keyword>
<comment type="caution">
    <text evidence="6">The sequence shown here is derived from an EMBL/GenBank/DDBJ whole genome shotgun (WGS) entry which is preliminary data.</text>
</comment>
<dbReference type="AlphaFoldDB" id="A0A853GUA9"/>
<evidence type="ECO:0000259" key="5">
    <source>
        <dbReference type="PROSITE" id="PS50977"/>
    </source>
</evidence>
<dbReference type="EMBL" id="JACCEV010000001">
    <property type="protein sequence ID" value="NYT84366.1"/>
    <property type="molecule type" value="Genomic_DNA"/>
</dbReference>
<evidence type="ECO:0000256" key="2">
    <source>
        <dbReference type="ARBA" id="ARBA00023125"/>
    </source>
</evidence>
<name>A0A853GUA9_9BURK</name>
<reference evidence="6 7" key="1">
    <citation type="submission" date="2020-07" db="EMBL/GenBank/DDBJ databases">
        <title>Taxonomic revisions and descriptions of new bacterial species based on genomic comparisons in the high-G+C-content subgroup of the family Alcaligenaceae.</title>
        <authorList>
            <person name="Szabo A."/>
            <person name="Felfoldi T."/>
        </authorList>
    </citation>
    <scope>NUCLEOTIDE SEQUENCE [LARGE SCALE GENOMIC DNA]</scope>
    <source>
        <strain evidence="6 7">DSM 25667</strain>
    </source>
</reference>
<dbReference type="SUPFAM" id="SSF46689">
    <property type="entry name" value="Homeodomain-like"/>
    <property type="match status" value="1"/>
</dbReference>
<feature type="DNA-binding region" description="H-T-H motif" evidence="4">
    <location>
        <begin position="35"/>
        <end position="54"/>
    </location>
</feature>
<proteinExistence type="predicted"/>